<organism evidence="2 3">
    <name type="scientific">Bacillus subtilis subsp. subtilis</name>
    <dbReference type="NCBI Taxonomy" id="135461"/>
    <lineage>
        <taxon>Bacteria</taxon>
        <taxon>Bacillati</taxon>
        <taxon>Bacillota</taxon>
        <taxon>Bacilli</taxon>
        <taxon>Bacillales</taxon>
        <taxon>Bacillaceae</taxon>
        <taxon>Bacillus</taxon>
    </lineage>
</organism>
<comment type="caution">
    <text evidence="2">The sequence shown here is derived from an EMBL/GenBank/DDBJ whole genome shotgun (WGS) entry which is preliminary data.</text>
</comment>
<dbReference type="Proteomes" id="UP000031970">
    <property type="component" value="Unassembled WGS sequence"/>
</dbReference>
<protein>
    <recommendedName>
        <fullName evidence="4">DUF1523 family protein</fullName>
    </recommendedName>
</protein>
<evidence type="ECO:0000313" key="2">
    <source>
        <dbReference type="EMBL" id="KIL30377.1"/>
    </source>
</evidence>
<keyword evidence="1" id="KW-1133">Transmembrane helix</keyword>
<dbReference type="EMBL" id="JSXS01000125">
    <property type="protein sequence ID" value="KIL30377.1"/>
    <property type="molecule type" value="Genomic_DNA"/>
</dbReference>
<feature type="transmembrane region" description="Helical" evidence="1">
    <location>
        <begin position="7"/>
        <end position="27"/>
    </location>
</feature>
<name>A0ABD3ZQ65_BACIU</name>
<keyword evidence="1" id="KW-0812">Transmembrane</keyword>
<dbReference type="RefSeq" id="WP_041056645.1">
    <property type="nucleotide sequence ID" value="NZ_JSXS01000125.1"/>
</dbReference>
<reference evidence="2 3" key="1">
    <citation type="submission" date="2014-11" db="EMBL/GenBank/DDBJ databases">
        <title>Draft Genome Sequences of Nine Bacillus subtilis Strains that Form Spores with High Heat-Resistance.</title>
        <authorList>
            <person name="Krawcyk A.O."/>
            <person name="Berendsen E.M."/>
            <person name="de Jong A."/>
            <person name="Holsappel S."/>
            <person name="Eijlander R.T."/>
            <person name="Wells-Bennik M."/>
            <person name="Kuipers O.P."/>
        </authorList>
    </citation>
    <scope>NUCLEOTIDE SEQUENCE [LARGE SCALE GENOMIC DNA]</scope>
    <source>
        <strain evidence="2 3">B4067</strain>
    </source>
</reference>
<evidence type="ECO:0000313" key="3">
    <source>
        <dbReference type="Proteomes" id="UP000031970"/>
    </source>
</evidence>
<keyword evidence="1" id="KW-0472">Membrane</keyword>
<evidence type="ECO:0000256" key="1">
    <source>
        <dbReference type="SAM" id="Phobius"/>
    </source>
</evidence>
<evidence type="ECO:0008006" key="4">
    <source>
        <dbReference type="Google" id="ProtNLM"/>
    </source>
</evidence>
<gene>
    <name evidence="2" type="ORF">B4067_1311</name>
</gene>
<proteinExistence type="predicted"/>
<accession>A0ABD3ZQ65</accession>
<dbReference type="AlphaFoldDB" id="A0ABD3ZQ65"/>
<sequence length="120" mass="13710">MDRIIKWGTIAVIALFVFVFVVAAPAYTIASYHNENTYVIKVTDKETKTSDDSSKYLIFGDDEKGNAKVFENTDAIFARKFNSSDLYAEIEIGKTYEFKTVGFRIPFMSSYENIMTVKEK</sequence>